<evidence type="ECO:0000313" key="2">
    <source>
        <dbReference type="Proteomes" id="UP000231912"/>
    </source>
</evidence>
<organism evidence="1 2">
    <name type="scientific">Leptospira wolffii</name>
    <dbReference type="NCBI Taxonomy" id="409998"/>
    <lineage>
        <taxon>Bacteria</taxon>
        <taxon>Pseudomonadati</taxon>
        <taxon>Spirochaetota</taxon>
        <taxon>Spirochaetia</taxon>
        <taxon>Leptospirales</taxon>
        <taxon>Leptospiraceae</taxon>
        <taxon>Leptospira</taxon>
    </lineage>
</organism>
<sequence length="224" mass="26289">MKKYSLEKVTCLLGILEISIFSNDSNIKIEKDIEHTRIISENYSVTVYTFSVLEDWLWEELKIHSSKGWMFYITKKTDHPIEMNILIELINPSEKLSSGPAYGQGLMAIEISDRQNKLHIGTEGDDALFWRAEEDDFMPQRLFEGFDYSGNEKYTFTDLIEYGFSTQIPHLNSSEKIYFHYIYADDLIRPSKDYPNEEDYSTWVAVDFPKKYLETKIRKIANDV</sequence>
<dbReference type="AlphaFoldDB" id="A0A2M9Z6H7"/>
<dbReference type="Proteomes" id="UP000231912">
    <property type="component" value="Unassembled WGS sequence"/>
</dbReference>
<proteinExistence type="predicted"/>
<name>A0A2M9Z6H7_9LEPT</name>
<reference evidence="1 2" key="1">
    <citation type="submission" date="2017-07" db="EMBL/GenBank/DDBJ databases">
        <title>Leptospira spp. isolated from tropical soils.</title>
        <authorList>
            <person name="Thibeaux R."/>
            <person name="Iraola G."/>
            <person name="Ferres I."/>
            <person name="Bierque E."/>
            <person name="Girault D."/>
            <person name="Soupe-Gilbert M.-E."/>
            <person name="Picardeau M."/>
            <person name="Goarant C."/>
        </authorList>
    </citation>
    <scope>NUCLEOTIDE SEQUENCE [LARGE SCALE GENOMIC DNA]</scope>
    <source>
        <strain evidence="1 2">FH2-C-A2</strain>
    </source>
</reference>
<dbReference type="RefSeq" id="WP_100760478.1">
    <property type="nucleotide sequence ID" value="NZ_NPDT01000029.1"/>
</dbReference>
<evidence type="ECO:0000313" key="1">
    <source>
        <dbReference type="EMBL" id="PJZ64031.1"/>
    </source>
</evidence>
<protein>
    <submittedName>
        <fullName evidence="1">Uncharacterized protein</fullName>
    </submittedName>
</protein>
<accession>A0A2M9Z6H7</accession>
<comment type="caution">
    <text evidence="1">The sequence shown here is derived from an EMBL/GenBank/DDBJ whole genome shotgun (WGS) entry which is preliminary data.</text>
</comment>
<gene>
    <name evidence="1" type="ORF">CH371_20285</name>
</gene>
<dbReference type="EMBL" id="NPDT01000029">
    <property type="protein sequence ID" value="PJZ64031.1"/>
    <property type="molecule type" value="Genomic_DNA"/>
</dbReference>